<comment type="caution">
    <text evidence="2">The sequence shown here is derived from an EMBL/GenBank/DDBJ whole genome shotgun (WGS) entry which is preliminary data.</text>
</comment>
<dbReference type="AlphaFoldDB" id="A0A9W7Y8F5"/>
<evidence type="ECO:0000313" key="2">
    <source>
        <dbReference type="EMBL" id="KAJ1731726.1"/>
    </source>
</evidence>
<accession>A0A9W7Y8F5</accession>
<feature type="chain" id="PRO_5040731496" evidence="1">
    <location>
        <begin position="23"/>
        <end position="70"/>
    </location>
</feature>
<protein>
    <submittedName>
        <fullName evidence="2">Uncharacterized protein</fullName>
    </submittedName>
</protein>
<dbReference type="OrthoDB" id="5599965at2759"/>
<keyword evidence="1" id="KW-0732">Signal</keyword>
<proteinExistence type="predicted"/>
<evidence type="ECO:0000313" key="3">
    <source>
        <dbReference type="Proteomes" id="UP001143981"/>
    </source>
</evidence>
<reference evidence="2" key="1">
    <citation type="submission" date="2022-07" db="EMBL/GenBank/DDBJ databases">
        <title>Phylogenomic reconstructions and comparative analyses of Kickxellomycotina fungi.</title>
        <authorList>
            <person name="Reynolds N.K."/>
            <person name="Stajich J.E."/>
            <person name="Barry K."/>
            <person name="Grigoriev I.V."/>
            <person name="Crous P."/>
            <person name="Smith M.E."/>
        </authorList>
    </citation>
    <scope>NUCLEOTIDE SEQUENCE</scope>
    <source>
        <strain evidence="2">BCRC 34381</strain>
    </source>
</reference>
<feature type="signal peptide" evidence="1">
    <location>
        <begin position="1"/>
        <end position="22"/>
    </location>
</feature>
<dbReference type="EMBL" id="JANBOI010000297">
    <property type="protein sequence ID" value="KAJ1731726.1"/>
    <property type="molecule type" value="Genomic_DNA"/>
</dbReference>
<name>A0A9W7Y8F5_9FUNG</name>
<keyword evidence="3" id="KW-1185">Reference proteome</keyword>
<evidence type="ECO:0000256" key="1">
    <source>
        <dbReference type="SAM" id="SignalP"/>
    </source>
</evidence>
<feature type="non-terminal residue" evidence="2">
    <location>
        <position position="70"/>
    </location>
</feature>
<dbReference type="Proteomes" id="UP001143981">
    <property type="component" value="Unassembled WGS sequence"/>
</dbReference>
<gene>
    <name evidence="2" type="ORF">LPJ61_002395</name>
</gene>
<organism evidence="2 3">
    <name type="scientific">Coemansia biformis</name>
    <dbReference type="NCBI Taxonomy" id="1286918"/>
    <lineage>
        <taxon>Eukaryota</taxon>
        <taxon>Fungi</taxon>
        <taxon>Fungi incertae sedis</taxon>
        <taxon>Zoopagomycota</taxon>
        <taxon>Kickxellomycotina</taxon>
        <taxon>Kickxellomycetes</taxon>
        <taxon>Kickxellales</taxon>
        <taxon>Kickxellaceae</taxon>
        <taxon>Coemansia</taxon>
    </lineage>
</organism>
<sequence length="70" mass="7790">MKANKLYHLALNLAMLETVVQGADVDMHKRAPQLPIGITSLPPAQSVFDFLSCQLSIQIQNDLTPIWSRT</sequence>